<organism evidence="4 5">
    <name type="scientific">Pseudocohnilembus persalinus</name>
    <name type="common">Ciliate</name>
    <dbReference type="NCBI Taxonomy" id="266149"/>
    <lineage>
        <taxon>Eukaryota</taxon>
        <taxon>Sar</taxon>
        <taxon>Alveolata</taxon>
        <taxon>Ciliophora</taxon>
        <taxon>Intramacronucleata</taxon>
        <taxon>Oligohymenophorea</taxon>
        <taxon>Scuticociliatia</taxon>
        <taxon>Philasterida</taxon>
        <taxon>Pseudocohnilembidae</taxon>
        <taxon>Pseudocohnilembus</taxon>
    </lineage>
</organism>
<feature type="region of interest" description="Disordered" evidence="2">
    <location>
        <begin position="27"/>
        <end position="51"/>
    </location>
</feature>
<feature type="coiled-coil region" evidence="1">
    <location>
        <begin position="1179"/>
        <end position="1225"/>
    </location>
</feature>
<feature type="transmembrane region" description="Helical" evidence="3">
    <location>
        <begin position="386"/>
        <end position="405"/>
    </location>
</feature>
<feature type="compositionally biased region" description="Polar residues" evidence="2">
    <location>
        <begin position="1135"/>
        <end position="1148"/>
    </location>
</feature>
<dbReference type="InParanoid" id="A0A0V0QEC1"/>
<proteinExistence type="predicted"/>
<feature type="region of interest" description="Disordered" evidence="2">
    <location>
        <begin position="1118"/>
        <end position="1148"/>
    </location>
</feature>
<evidence type="ECO:0000256" key="3">
    <source>
        <dbReference type="SAM" id="Phobius"/>
    </source>
</evidence>
<feature type="compositionally biased region" description="Basic and acidic residues" evidence="2">
    <location>
        <begin position="1118"/>
        <end position="1127"/>
    </location>
</feature>
<evidence type="ECO:0000256" key="2">
    <source>
        <dbReference type="SAM" id="MobiDB-lite"/>
    </source>
</evidence>
<reference evidence="4 5" key="1">
    <citation type="journal article" date="2015" name="Sci. Rep.">
        <title>Genome of the facultative scuticociliatosis pathogen Pseudocohnilembus persalinus provides insight into its virulence through horizontal gene transfer.</title>
        <authorList>
            <person name="Xiong J."/>
            <person name="Wang G."/>
            <person name="Cheng J."/>
            <person name="Tian M."/>
            <person name="Pan X."/>
            <person name="Warren A."/>
            <person name="Jiang C."/>
            <person name="Yuan D."/>
            <person name="Miao W."/>
        </authorList>
    </citation>
    <scope>NUCLEOTIDE SEQUENCE [LARGE SCALE GENOMIC DNA]</scope>
    <source>
        <strain evidence="4">36N120E</strain>
    </source>
</reference>
<keyword evidence="3" id="KW-0812">Transmembrane</keyword>
<feature type="transmembrane region" description="Helical" evidence="3">
    <location>
        <begin position="844"/>
        <end position="864"/>
    </location>
</feature>
<dbReference type="InterPro" id="IPR011249">
    <property type="entry name" value="Metalloenz_LuxS/M16"/>
</dbReference>
<feature type="transmembrane region" description="Helical" evidence="3">
    <location>
        <begin position="719"/>
        <end position="741"/>
    </location>
</feature>
<dbReference type="OMA" id="VHENECS"/>
<protein>
    <submittedName>
        <fullName evidence="4">Metalloenzyme, LuxS/M16 peptidase-like protein</fullName>
    </submittedName>
</protein>
<keyword evidence="3" id="KW-0472">Membrane</keyword>
<comment type="caution">
    <text evidence="4">The sequence shown here is derived from an EMBL/GenBank/DDBJ whole genome shotgun (WGS) entry which is preliminary data.</text>
</comment>
<feature type="compositionally biased region" description="Low complexity" evidence="2">
    <location>
        <begin position="27"/>
        <end position="43"/>
    </location>
</feature>
<keyword evidence="5" id="KW-1185">Reference proteome</keyword>
<dbReference type="EMBL" id="LDAU01000184">
    <property type="protein sequence ID" value="KRX00577.1"/>
    <property type="molecule type" value="Genomic_DNA"/>
</dbReference>
<dbReference type="PANTHER" id="PTHR46104">
    <property type="entry name" value="GENE 9195-RELATED-RELATED"/>
    <property type="match status" value="1"/>
</dbReference>
<dbReference type="Gene3D" id="3.30.830.10">
    <property type="entry name" value="Metalloenzyme, LuxS/M16 peptidase-like"/>
    <property type="match status" value="1"/>
</dbReference>
<dbReference type="Proteomes" id="UP000054937">
    <property type="component" value="Unassembled WGS sequence"/>
</dbReference>
<gene>
    <name evidence="4" type="ORF">PPERSA_12796</name>
</gene>
<feature type="coiled-coil region" evidence="1">
    <location>
        <begin position="1696"/>
        <end position="1723"/>
    </location>
</feature>
<dbReference type="SUPFAM" id="SSF63411">
    <property type="entry name" value="LuxS/MPP-like metallohydrolase"/>
    <property type="match status" value="1"/>
</dbReference>
<name>A0A0V0QEC1_PSEPJ</name>
<keyword evidence="1" id="KW-0175">Coiled coil</keyword>
<evidence type="ECO:0000313" key="5">
    <source>
        <dbReference type="Proteomes" id="UP000054937"/>
    </source>
</evidence>
<evidence type="ECO:0000256" key="1">
    <source>
        <dbReference type="SAM" id="Coils"/>
    </source>
</evidence>
<dbReference type="GO" id="GO:0046872">
    <property type="term" value="F:metal ion binding"/>
    <property type="evidence" value="ECO:0007669"/>
    <property type="project" value="InterPro"/>
</dbReference>
<feature type="region of interest" description="Disordered" evidence="2">
    <location>
        <begin position="1284"/>
        <end position="1348"/>
    </location>
</feature>
<accession>A0A0V0QEC1</accession>
<feature type="region of interest" description="Disordered" evidence="2">
    <location>
        <begin position="875"/>
        <end position="896"/>
    </location>
</feature>
<keyword evidence="3" id="KW-1133">Transmembrane helix</keyword>
<dbReference type="PANTHER" id="PTHR46104:SF1">
    <property type="entry name" value="GENE 9195-RELATED"/>
    <property type="match status" value="1"/>
</dbReference>
<sequence length="1778" mass="207278">MIRQISLKDPTNLQEPGNLNEIQQKIFESQSQNQQQKEQISNDQKQENQAEIQENQKVQLEEQENQRESQIIKQNQNETYMDIVEDEGQINQNQYNSEKINNQDKNQQDIQKKNEQKIVNLEQQKEIEQMMMPANFNQQIQNNKINDQNKGQEDQQKNKQNLDNQFLERNKQSSQFKNNNYNEQEQISLNKQASQQDQIQNQKIYSNQEKRQDDKFQNINNGSENQVIKQNQGQNEQILKNSQIEIQELEDQTLDLGNPNMAAQNNQNNNVNINMQSDLDISAINNTTYIKTEINEEKQLKKQKSTGILKNQQSRNIDINKENQNDKYFGEIKQKIEQEQQQKEIVRQKSVNKYVLKKQSNYQKFKTMVLKRDLYYCDFKAQKLCYFIWVLIYAFLMLLLSIIAYSKKEDSTINNYYTLFLENLQSKFIIDISVIDSSQSCANNSGELISYAYEGTHSGCDCNTDSNNKSVSKISKDSCSSSQQNQGCSNISGIGSQNLKGWALSEDEKDEVKICGVYSTYSYLDALSDKSDTCASGEKICGGTEQNFRFCIPDQQNCPINYIGTEKPSDADSYSNLAYVLPSDSSTFNIYQSDSGNYDPILAIRVAEGDQLCYDPAINHYDSGIQTHPLMKQEETDCTYNSSVFSINQISQERFLYSGGLQSKLEEIPLYTLITKADFQYTLYAQKYSPWYTECRGQENVKDLLNNVDKYDDVKLVQLIQVIICGIYFLVGGVFIGIYFVKQTEDHILNMGVIIVKSIFFVILGVGVYITYLNTYWFNSFLAYVHENECSSANINAYFQDYNNSKLSLIFDTYKIINRQINCIFIFLQLILEIKDSFLTYDTIIFIILHIAFIFELYAIIRAYRSNRYLQRKQENGDQQIDDQKNQKNNQGNKPIKIYKPFINPHVENYYTGDTLQQYKQQEILINSINGANVNPEQRVSYYESIQSLSFQSLQNGPHFNDKNKKNSSQSIYQTNSNKINIDEFKTLGKQQLQYSGVHSNSNQNNLSIQSQQGKQGSIQNSLNLRKLANNIKKQKSKNFNQTDAFDNIDIDTKPQAKYYNEFQNQIITEVMDENMPLSPNFQEQQQNKYQQEQQKDYQYLNRDQQNDDNKNIEKTEIHQSVLERKRPQPLKSPVNHNNYDNYSSDQKQYPQKQNYTIQLDNQSHLSYQAMKSPLQRRIDAYNKKADNFNKSINDIEIQELKEAIRREQQELNNAQQKRRDLINKSGISTPKLQQQQNKNNFLGVNNNQTSVDYDNQTIDFKIQPSPNHSQVMEKNQFQYNQNNDQEKRDTPENFANKANINGNHTPQQIFKMAESNYTNKRSSDQSKKAFPFSESKQKNSSDKQQNQTEYLENFQTFSSAQTNQIQGPQDFYQHFKQKEENDLDIIQEGQHGAESLQTTNRQQLQNQRQNYANNYKQSEQSQSELNSYADLPVYQQKFGNQNLNNGQNTENFLQGQSQNIMTESDDLPQQLYSVNQEENCDNCIKNYIDSQDGYLKSVADSNIYSQYDLKNGIRTLIVEQEENQEVGISVIFDGLGGYSDPENAQGTAHFLEGKANGMTYLNWTMFPTLVSDHNLLDEIITRVSNFIINPQLNQEQIIKEIQAIESEFFNQDFDGNYKFLINKINVKKQLLQKGPTSTYKGILMMTDPNHPFHKIFSGNYKFLKQYISDPEKLRELRKNLFEQNQMYIVVLTHKKEDKDKIIQKLEENFGKLETKYNIQKKEQDPYKINNSRIFNSTIQGTTLQMYQDSFLGSTTLVYEINVNSKIQRRTYDRFKVE</sequence>
<feature type="compositionally biased region" description="Low complexity" evidence="2">
    <location>
        <begin position="887"/>
        <end position="896"/>
    </location>
</feature>
<feature type="transmembrane region" description="Helical" evidence="3">
    <location>
        <begin position="747"/>
        <end position="772"/>
    </location>
</feature>
<evidence type="ECO:0000313" key="4">
    <source>
        <dbReference type="EMBL" id="KRX00577.1"/>
    </source>
</evidence>
<feature type="compositionally biased region" description="Polar residues" evidence="2">
    <location>
        <begin position="1297"/>
        <end position="1309"/>
    </location>
</feature>
<feature type="compositionally biased region" description="Basic and acidic residues" evidence="2">
    <location>
        <begin position="875"/>
        <end position="886"/>
    </location>
</feature>